<evidence type="ECO:0000313" key="2">
    <source>
        <dbReference type="EMBL" id="KAG0560288.1"/>
    </source>
</evidence>
<dbReference type="EMBL" id="CM026431">
    <property type="protein sequence ID" value="KAG0560288.1"/>
    <property type="molecule type" value="Genomic_DNA"/>
</dbReference>
<keyword evidence="1" id="KW-0732">Signal</keyword>
<feature type="signal peptide" evidence="1">
    <location>
        <begin position="1"/>
        <end position="26"/>
    </location>
</feature>
<accession>A0A8T0GRH2</accession>
<organism evidence="2 3">
    <name type="scientific">Ceratodon purpureus</name>
    <name type="common">Fire moss</name>
    <name type="synonym">Dicranum purpureum</name>
    <dbReference type="NCBI Taxonomy" id="3225"/>
    <lineage>
        <taxon>Eukaryota</taxon>
        <taxon>Viridiplantae</taxon>
        <taxon>Streptophyta</taxon>
        <taxon>Embryophyta</taxon>
        <taxon>Bryophyta</taxon>
        <taxon>Bryophytina</taxon>
        <taxon>Bryopsida</taxon>
        <taxon>Dicranidae</taxon>
        <taxon>Pseudoditrichales</taxon>
        <taxon>Ditrichaceae</taxon>
        <taxon>Ceratodon</taxon>
    </lineage>
</organism>
<name>A0A8T0GRH2_CERPU</name>
<protein>
    <submittedName>
        <fullName evidence="2">Uncharacterized protein</fullName>
    </submittedName>
</protein>
<keyword evidence="3" id="KW-1185">Reference proteome</keyword>
<feature type="chain" id="PRO_5035760374" evidence="1">
    <location>
        <begin position="27"/>
        <end position="55"/>
    </location>
</feature>
<evidence type="ECO:0000313" key="3">
    <source>
        <dbReference type="Proteomes" id="UP000822688"/>
    </source>
</evidence>
<comment type="caution">
    <text evidence="2">The sequence shown here is derived from an EMBL/GenBank/DDBJ whole genome shotgun (WGS) entry which is preliminary data.</text>
</comment>
<proteinExistence type="predicted"/>
<gene>
    <name evidence="2" type="ORF">KC19_10G168900</name>
</gene>
<dbReference type="Proteomes" id="UP000822688">
    <property type="component" value="Chromosome 10"/>
</dbReference>
<reference evidence="2" key="1">
    <citation type="submission" date="2020-06" db="EMBL/GenBank/DDBJ databases">
        <title>WGS assembly of Ceratodon purpureus strain R40.</title>
        <authorList>
            <person name="Carey S.B."/>
            <person name="Jenkins J."/>
            <person name="Shu S."/>
            <person name="Lovell J.T."/>
            <person name="Sreedasyam A."/>
            <person name="Maumus F."/>
            <person name="Tiley G.P."/>
            <person name="Fernandez-Pozo N."/>
            <person name="Barry K."/>
            <person name="Chen C."/>
            <person name="Wang M."/>
            <person name="Lipzen A."/>
            <person name="Daum C."/>
            <person name="Saski C.A."/>
            <person name="Payton A.C."/>
            <person name="Mcbreen J.C."/>
            <person name="Conrad R.E."/>
            <person name="Kollar L.M."/>
            <person name="Olsson S."/>
            <person name="Huttunen S."/>
            <person name="Landis J.B."/>
            <person name="Wickett N.J."/>
            <person name="Johnson M.G."/>
            <person name="Rensing S.A."/>
            <person name="Grimwood J."/>
            <person name="Schmutz J."/>
            <person name="Mcdaniel S.F."/>
        </authorList>
    </citation>
    <scope>NUCLEOTIDE SEQUENCE</scope>
    <source>
        <strain evidence="2">R40</strain>
    </source>
</reference>
<evidence type="ECO:0000256" key="1">
    <source>
        <dbReference type="SAM" id="SignalP"/>
    </source>
</evidence>
<dbReference type="AlphaFoldDB" id="A0A8T0GRH2"/>
<sequence>MATVDFRFIFFFAEIILFQSMLTCHCMNCNSKQCRFMSTLNICGNNSHEYIVLYK</sequence>